<feature type="region of interest" description="Disordered" evidence="1">
    <location>
        <begin position="61"/>
        <end position="83"/>
    </location>
</feature>
<protein>
    <submittedName>
        <fullName evidence="2">Uncharacterized protein</fullName>
    </submittedName>
</protein>
<accession>A0AAV4W064</accession>
<evidence type="ECO:0000313" key="2">
    <source>
        <dbReference type="EMBL" id="GIY76087.1"/>
    </source>
</evidence>
<name>A0AAV4W064_9ARAC</name>
<evidence type="ECO:0000313" key="3">
    <source>
        <dbReference type="Proteomes" id="UP001054837"/>
    </source>
</evidence>
<sequence>MFVCECKRSDCPRGCVPNETDVTSSPACGWQLMKVSQWLISERSALQSLFGVMQQPLVSKTSSVRNGSSNRCCGSLPLQRRKQ</sequence>
<dbReference type="Proteomes" id="UP001054837">
    <property type="component" value="Unassembled WGS sequence"/>
</dbReference>
<proteinExistence type="predicted"/>
<gene>
    <name evidence="2" type="ORF">CDAR_75781</name>
</gene>
<dbReference type="EMBL" id="BPLQ01013948">
    <property type="protein sequence ID" value="GIY76087.1"/>
    <property type="molecule type" value="Genomic_DNA"/>
</dbReference>
<comment type="caution">
    <text evidence="2">The sequence shown here is derived from an EMBL/GenBank/DDBJ whole genome shotgun (WGS) entry which is preliminary data.</text>
</comment>
<feature type="compositionally biased region" description="Polar residues" evidence="1">
    <location>
        <begin position="61"/>
        <end position="72"/>
    </location>
</feature>
<organism evidence="2 3">
    <name type="scientific">Caerostris darwini</name>
    <dbReference type="NCBI Taxonomy" id="1538125"/>
    <lineage>
        <taxon>Eukaryota</taxon>
        <taxon>Metazoa</taxon>
        <taxon>Ecdysozoa</taxon>
        <taxon>Arthropoda</taxon>
        <taxon>Chelicerata</taxon>
        <taxon>Arachnida</taxon>
        <taxon>Araneae</taxon>
        <taxon>Araneomorphae</taxon>
        <taxon>Entelegynae</taxon>
        <taxon>Araneoidea</taxon>
        <taxon>Araneidae</taxon>
        <taxon>Caerostris</taxon>
    </lineage>
</organism>
<keyword evidence="3" id="KW-1185">Reference proteome</keyword>
<evidence type="ECO:0000256" key="1">
    <source>
        <dbReference type="SAM" id="MobiDB-lite"/>
    </source>
</evidence>
<dbReference type="AlphaFoldDB" id="A0AAV4W064"/>
<reference evidence="2 3" key="1">
    <citation type="submission" date="2021-06" db="EMBL/GenBank/DDBJ databases">
        <title>Caerostris darwini draft genome.</title>
        <authorList>
            <person name="Kono N."/>
            <person name="Arakawa K."/>
        </authorList>
    </citation>
    <scope>NUCLEOTIDE SEQUENCE [LARGE SCALE GENOMIC DNA]</scope>
</reference>